<dbReference type="RefSeq" id="WP_093538383.1">
    <property type="nucleotide sequence ID" value="NZ_FOXU01000010.1"/>
</dbReference>
<evidence type="ECO:0008006" key="3">
    <source>
        <dbReference type="Google" id="ProtNLM"/>
    </source>
</evidence>
<name>A0A1I6AZP2_9BACI</name>
<dbReference type="EMBL" id="FOXU01000010">
    <property type="protein sequence ID" value="SFQ74175.1"/>
    <property type="molecule type" value="Genomic_DNA"/>
</dbReference>
<dbReference type="OrthoDB" id="2738952at2"/>
<evidence type="ECO:0000313" key="2">
    <source>
        <dbReference type="Proteomes" id="UP000198734"/>
    </source>
</evidence>
<keyword evidence="2" id="KW-1185">Reference proteome</keyword>
<dbReference type="AlphaFoldDB" id="A0A1I6AZP2"/>
<gene>
    <name evidence="1" type="ORF">SAMN05421670_0024</name>
</gene>
<dbReference type="STRING" id="126156.SAMN05421670_0024"/>
<dbReference type="Proteomes" id="UP000198734">
    <property type="component" value="Unassembled WGS sequence"/>
</dbReference>
<protein>
    <recommendedName>
        <fullName evidence="3">LysM domain-containing protein</fullName>
    </recommendedName>
</protein>
<organism evidence="1 2">
    <name type="scientific">Psychrobacillus psychrotolerans</name>
    <dbReference type="NCBI Taxonomy" id="126156"/>
    <lineage>
        <taxon>Bacteria</taxon>
        <taxon>Bacillati</taxon>
        <taxon>Bacillota</taxon>
        <taxon>Bacilli</taxon>
        <taxon>Bacillales</taxon>
        <taxon>Bacillaceae</taxon>
        <taxon>Psychrobacillus</taxon>
    </lineage>
</organism>
<proteinExistence type="predicted"/>
<reference evidence="2" key="1">
    <citation type="submission" date="2016-10" db="EMBL/GenBank/DDBJ databases">
        <authorList>
            <person name="Varghese N."/>
            <person name="Submissions S."/>
        </authorList>
    </citation>
    <scope>NUCLEOTIDE SEQUENCE [LARGE SCALE GENOMIC DNA]</scope>
    <source>
        <strain evidence="2">DSM 11706</strain>
    </source>
</reference>
<sequence>MKIFVATILLLVSFYIIKVDLIEGTIPLAYSSQPVTCEKELDYITVEVMAGDTLHSLFALYPSSETITYTERFTDFYTLNPHFINQAFKAGENVLLPTYTSSTECK</sequence>
<accession>A0A1I6AZP2</accession>
<evidence type="ECO:0000313" key="1">
    <source>
        <dbReference type="EMBL" id="SFQ74175.1"/>
    </source>
</evidence>